<feature type="region of interest" description="Disordered" evidence="1">
    <location>
        <begin position="246"/>
        <end position="271"/>
    </location>
</feature>
<dbReference type="EMBL" id="BGZK01000213">
    <property type="protein sequence ID" value="GBP28888.1"/>
    <property type="molecule type" value="Genomic_DNA"/>
</dbReference>
<dbReference type="PANTHER" id="PTHR21696">
    <property type="entry name" value="PROTEIN UNC-79 HOMOLOG"/>
    <property type="match status" value="1"/>
</dbReference>
<comment type="caution">
    <text evidence="2">The sequence shown here is derived from an EMBL/GenBank/DDBJ whole genome shotgun (WGS) entry which is preliminary data.</text>
</comment>
<dbReference type="STRING" id="151549.A0A4C1UR16"/>
<organism evidence="2 3">
    <name type="scientific">Eumeta variegata</name>
    <name type="common">Bagworm moth</name>
    <name type="synonym">Eumeta japonica</name>
    <dbReference type="NCBI Taxonomy" id="151549"/>
    <lineage>
        <taxon>Eukaryota</taxon>
        <taxon>Metazoa</taxon>
        <taxon>Ecdysozoa</taxon>
        <taxon>Arthropoda</taxon>
        <taxon>Hexapoda</taxon>
        <taxon>Insecta</taxon>
        <taxon>Pterygota</taxon>
        <taxon>Neoptera</taxon>
        <taxon>Endopterygota</taxon>
        <taxon>Lepidoptera</taxon>
        <taxon>Glossata</taxon>
        <taxon>Ditrysia</taxon>
        <taxon>Tineoidea</taxon>
        <taxon>Psychidae</taxon>
        <taxon>Oiketicinae</taxon>
        <taxon>Eumeta</taxon>
    </lineage>
</organism>
<accession>A0A4C1UR16</accession>
<dbReference type="InterPro" id="IPR024855">
    <property type="entry name" value="UNC79"/>
</dbReference>
<dbReference type="Pfam" id="PF14776">
    <property type="entry name" value="UNC-79"/>
    <property type="match status" value="1"/>
</dbReference>
<sequence length="724" mass="80522">MFAILIVVSTSDWDTPPGINPFGAVYFLRLQVIYCYSGLLPLIPGIEAKDPSLTVQSASGAQNRSNRLTVSAYRDIANTVEKLKNEHVCPWLRNISQTHHDVLVSCLLPHPPEYTRVGGHWDNLASKTSHLKDGLNRLYCLIPYGIVTQEIWDYIMPHWMEAICTDVPEKELLDLKVVVGKILEPDVMISVEDKNIYNFAAMRFQNTEPDIQMSALIWFQTISFLEVKIPLPQLFDMFSKGVQKLPEKSAKTKEEGSGDSNSPSSETGEHATAVKTADNLTCCILMLDILLKQMELQQRRLPSQSVSSDATKLLRLMLKSNQLLNLPPGHCSIEGQCTHCEASALWHQLSVLLVKAVTPEKPNVPPEITTKLNAFLYVNIKNSDALYGTRVHLKRRRYELGFLVPPSDDFLFEGHFKRQSEEERSSKSGGAATPATSVDALMAIAHPLGSSDRNSVGGVLVHMPHVCIPFVHFMPLSLCDLSDSTSNTKSSGDNSNIMTATVETITEQLDMAVTLPPSDHPTMATAHTITLTEADVATATADVCTPNLLGDHETMAESVEEDISNFWATSAGKFHFSIEELPQELQYMHQLLQELKNTTRPDILYHLLQCLHVLVLNADVLSDHRGFLIWCQENLLIENLWNVCDAKHSHICSVAVPILLHCVTLAGGADVFCNLIRDEFHHPCARLRFAAVERVTVIIRLRRLNLAALSQCGLEAVKDSSAMR</sequence>
<gene>
    <name evidence="2" type="primary">Unc79</name>
    <name evidence="2" type="ORF">EVAR_93532_1</name>
</gene>
<dbReference type="AlphaFoldDB" id="A0A4C1UR16"/>
<dbReference type="OrthoDB" id="6270916at2759"/>
<keyword evidence="3" id="KW-1185">Reference proteome</keyword>
<dbReference type="Proteomes" id="UP000299102">
    <property type="component" value="Unassembled WGS sequence"/>
</dbReference>
<reference evidence="2 3" key="1">
    <citation type="journal article" date="2019" name="Commun. Biol.">
        <title>The bagworm genome reveals a unique fibroin gene that provides high tensile strength.</title>
        <authorList>
            <person name="Kono N."/>
            <person name="Nakamura H."/>
            <person name="Ohtoshi R."/>
            <person name="Tomita M."/>
            <person name="Numata K."/>
            <person name="Arakawa K."/>
        </authorList>
    </citation>
    <scope>NUCLEOTIDE SEQUENCE [LARGE SCALE GENOMIC DNA]</scope>
</reference>
<feature type="compositionally biased region" description="Basic and acidic residues" evidence="1">
    <location>
        <begin position="246"/>
        <end position="256"/>
    </location>
</feature>
<protein>
    <submittedName>
        <fullName evidence="2">Protein unc-79 homolog</fullName>
    </submittedName>
</protein>
<evidence type="ECO:0000256" key="1">
    <source>
        <dbReference type="SAM" id="MobiDB-lite"/>
    </source>
</evidence>
<proteinExistence type="predicted"/>
<evidence type="ECO:0000313" key="3">
    <source>
        <dbReference type="Proteomes" id="UP000299102"/>
    </source>
</evidence>
<name>A0A4C1UR16_EUMVA</name>
<dbReference type="PANTHER" id="PTHR21696:SF2">
    <property type="entry name" value="PROTEIN UNC-79 HOMOLOG"/>
    <property type="match status" value="1"/>
</dbReference>
<evidence type="ECO:0000313" key="2">
    <source>
        <dbReference type="EMBL" id="GBP28888.1"/>
    </source>
</evidence>